<keyword evidence="1" id="KW-0732">Signal</keyword>
<sequence length="237" mass="26527">MKKILLGSFILAATSSALALDNNVNLYGKVGVDLISRFETVDPSIYHFSVPHKRNTFSPSTFLELTYNVLPQTELGLGVGFIKRNSFKHVSHGVEGNNGQTDVETTEKYLVPRYRSIPLYVTLKQNFVFIPNTTLYLKGDLGYAFNKTKSTRLDAISYNLAGNGQDYIEKTNINMSAKDGAYYGISLGLEYNNFLAEVGYYHTSSRISFASSPQKTVPYKEVSYNNDALRLSIGYKF</sequence>
<dbReference type="Proteomes" id="UP001052140">
    <property type="component" value="Unassembled WGS sequence"/>
</dbReference>
<dbReference type="SUPFAM" id="SSF56925">
    <property type="entry name" value="OMPA-like"/>
    <property type="match status" value="1"/>
</dbReference>
<dbReference type="GeneID" id="69687573"/>
<evidence type="ECO:0008006" key="4">
    <source>
        <dbReference type="Google" id="ProtNLM"/>
    </source>
</evidence>
<name>A0ABQ4VJF8_9PAST</name>
<keyword evidence="3" id="KW-1185">Reference proteome</keyword>
<feature type="signal peptide" evidence="1">
    <location>
        <begin position="1"/>
        <end position="19"/>
    </location>
</feature>
<evidence type="ECO:0000313" key="2">
    <source>
        <dbReference type="EMBL" id="GJH42422.1"/>
    </source>
</evidence>
<organism evidence="2 3">
    <name type="scientific">Pasteurella canis</name>
    <dbReference type="NCBI Taxonomy" id="753"/>
    <lineage>
        <taxon>Bacteria</taxon>
        <taxon>Pseudomonadati</taxon>
        <taxon>Pseudomonadota</taxon>
        <taxon>Gammaproteobacteria</taxon>
        <taxon>Pasteurellales</taxon>
        <taxon>Pasteurellaceae</taxon>
        <taxon>Pasteurella</taxon>
    </lineage>
</organism>
<comment type="caution">
    <text evidence="2">The sequence shown here is derived from an EMBL/GenBank/DDBJ whole genome shotgun (WGS) entry which is preliminary data.</text>
</comment>
<reference evidence="2" key="1">
    <citation type="submission" date="2024-05" db="EMBL/GenBank/DDBJ databases">
        <title>Determining zoonotic pasteurella genome.</title>
        <authorList>
            <person name="Maeda T."/>
            <person name="Takahashi T."/>
            <person name="Yoshida H."/>
        </authorList>
    </citation>
    <scope>NUCLEOTIDE SEQUENCE</scope>
    <source>
        <strain evidence="2">PA42</strain>
    </source>
</reference>
<accession>A0ABQ4VJF8</accession>
<dbReference type="EMBL" id="BPUX01000004">
    <property type="protein sequence ID" value="GJH42422.1"/>
    <property type="molecule type" value="Genomic_DNA"/>
</dbReference>
<dbReference type="InterPro" id="IPR011250">
    <property type="entry name" value="OMP/PagP_B-barrel"/>
</dbReference>
<dbReference type="RefSeq" id="WP_226690436.1">
    <property type="nucleotide sequence ID" value="NZ_BPUX01000004.1"/>
</dbReference>
<gene>
    <name evidence="2" type="ORF">PA42_05960</name>
</gene>
<protein>
    <recommendedName>
        <fullName evidence="4">Outer membrane protein beta-barrel domain-containing protein</fullName>
    </recommendedName>
</protein>
<feature type="chain" id="PRO_5046106084" description="Outer membrane protein beta-barrel domain-containing protein" evidence="1">
    <location>
        <begin position="20"/>
        <end position="237"/>
    </location>
</feature>
<evidence type="ECO:0000256" key="1">
    <source>
        <dbReference type="SAM" id="SignalP"/>
    </source>
</evidence>
<proteinExistence type="predicted"/>
<evidence type="ECO:0000313" key="3">
    <source>
        <dbReference type="Proteomes" id="UP001052140"/>
    </source>
</evidence>